<dbReference type="GO" id="GO:0035006">
    <property type="term" value="P:melanization defense response"/>
    <property type="evidence" value="ECO:0007669"/>
    <property type="project" value="UniProtKB-ARBA"/>
</dbReference>
<protein>
    <submittedName>
        <fullName evidence="10">Transforming protein RhoAlike [Takifugu rubripes]</fullName>
    </submittedName>
</protein>
<dbReference type="Gene3D" id="3.40.50.300">
    <property type="entry name" value="P-loop containing nucleotide triphosphate hydrolases"/>
    <property type="match status" value="1"/>
</dbReference>
<comment type="similarity">
    <text evidence="2">Belongs to the small GTPase superfamily. Rho family.</text>
</comment>
<dbReference type="PROSITE" id="PS51420">
    <property type="entry name" value="RHO"/>
    <property type="match status" value="1"/>
</dbReference>
<reference evidence="10" key="1">
    <citation type="submission" date="2014-05" db="EMBL/GenBank/DDBJ databases">
        <authorList>
            <person name="Chronopoulou M."/>
        </authorList>
    </citation>
    <scope>NUCLEOTIDE SEQUENCE</scope>
    <source>
        <tissue evidence="10">Whole organism</tissue>
    </source>
</reference>
<dbReference type="InterPro" id="IPR001806">
    <property type="entry name" value="Small_GTPase"/>
</dbReference>
<dbReference type="CDD" id="cd00157">
    <property type="entry name" value="Rho"/>
    <property type="match status" value="1"/>
</dbReference>
<dbReference type="GO" id="GO:0005525">
    <property type="term" value="F:GTP binding"/>
    <property type="evidence" value="ECO:0007669"/>
    <property type="project" value="UniProtKB-KW"/>
</dbReference>
<keyword evidence="6" id="KW-0342">GTP-binding</keyword>
<evidence type="ECO:0000256" key="1">
    <source>
        <dbReference type="ARBA" id="ARBA00004342"/>
    </source>
</evidence>
<evidence type="ECO:0000256" key="2">
    <source>
        <dbReference type="ARBA" id="ARBA00010142"/>
    </source>
</evidence>
<keyword evidence="9" id="KW-0636">Prenylation</keyword>
<evidence type="ECO:0000256" key="8">
    <source>
        <dbReference type="ARBA" id="ARBA00023288"/>
    </source>
</evidence>
<dbReference type="Pfam" id="PF00071">
    <property type="entry name" value="Ras"/>
    <property type="match status" value="1"/>
</dbReference>
<dbReference type="PANTHER" id="PTHR24072">
    <property type="entry name" value="RHO FAMILY GTPASE"/>
    <property type="match status" value="1"/>
</dbReference>
<keyword evidence="4" id="KW-0488">Methylation</keyword>
<dbReference type="SUPFAM" id="SSF52540">
    <property type="entry name" value="P-loop containing nucleoside triphosphate hydrolases"/>
    <property type="match status" value="1"/>
</dbReference>
<keyword evidence="7" id="KW-0472">Membrane</keyword>
<dbReference type="AlphaFoldDB" id="A0A0K2TMS9"/>
<dbReference type="GO" id="GO:0001667">
    <property type="term" value="P:ameboidal-type cell migration"/>
    <property type="evidence" value="ECO:0007669"/>
    <property type="project" value="UniProtKB-ARBA"/>
</dbReference>
<dbReference type="SMART" id="SM00174">
    <property type="entry name" value="RHO"/>
    <property type="match status" value="1"/>
</dbReference>
<dbReference type="GO" id="GO:0005886">
    <property type="term" value="C:plasma membrane"/>
    <property type="evidence" value="ECO:0007669"/>
    <property type="project" value="UniProtKB-SubCell"/>
</dbReference>
<proteinExistence type="inferred from homology"/>
<dbReference type="InterPro" id="IPR005225">
    <property type="entry name" value="Small_GTP-bd"/>
</dbReference>
<dbReference type="PROSITE" id="PS51421">
    <property type="entry name" value="RAS"/>
    <property type="match status" value="1"/>
</dbReference>
<keyword evidence="8" id="KW-0449">Lipoprotein</keyword>
<dbReference type="GO" id="GO:0003924">
    <property type="term" value="F:GTPase activity"/>
    <property type="evidence" value="ECO:0007669"/>
    <property type="project" value="InterPro"/>
</dbReference>
<dbReference type="PROSITE" id="PS51419">
    <property type="entry name" value="RAB"/>
    <property type="match status" value="1"/>
</dbReference>
<dbReference type="NCBIfam" id="TIGR00231">
    <property type="entry name" value="small_GTP"/>
    <property type="match status" value="1"/>
</dbReference>
<evidence type="ECO:0000256" key="6">
    <source>
        <dbReference type="ARBA" id="ARBA00023134"/>
    </source>
</evidence>
<evidence type="ECO:0000256" key="4">
    <source>
        <dbReference type="ARBA" id="ARBA00022481"/>
    </source>
</evidence>
<evidence type="ECO:0000256" key="9">
    <source>
        <dbReference type="ARBA" id="ARBA00023289"/>
    </source>
</evidence>
<evidence type="ECO:0000256" key="7">
    <source>
        <dbReference type="ARBA" id="ARBA00023136"/>
    </source>
</evidence>
<keyword evidence="3" id="KW-1003">Cell membrane</keyword>
<dbReference type="GO" id="GO:0003006">
    <property type="term" value="P:developmental process involved in reproduction"/>
    <property type="evidence" value="ECO:0007669"/>
    <property type="project" value="UniProtKB-ARBA"/>
</dbReference>
<evidence type="ECO:0000256" key="3">
    <source>
        <dbReference type="ARBA" id="ARBA00022475"/>
    </source>
</evidence>
<evidence type="ECO:0000256" key="5">
    <source>
        <dbReference type="ARBA" id="ARBA00022741"/>
    </source>
</evidence>
<dbReference type="SMART" id="SM00175">
    <property type="entry name" value="RAB"/>
    <property type="match status" value="1"/>
</dbReference>
<organism evidence="10">
    <name type="scientific">Lepeophtheirus salmonis</name>
    <name type="common">Salmon louse</name>
    <name type="synonym">Caligus salmonis</name>
    <dbReference type="NCBI Taxonomy" id="72036"/>
    <lineage>
        <taxon>Eukaryota</taxon>
        <taxon>Metazoa</taxon>
        <taxon>Ecdysozoa</taxon>
        <taxon>Arthropoda</taxon>
        <taxon>Crustacea</taxon>
        <taxon>Multicrustacea</taxon>
        <taxon>Hexanauplia</taxon>
        <taxon>Copepoda</taxon>
        <taxon>Siphonostomatoida</taxon>
        <taxon>Caligidae</taxon>
        <taxon>Lepeophtheirus</taxon>
    </lineage>
</organism>
<dbReference type="OrthoDB" id="8830751at2759"/>
<name>A0A0K2TMS9_LEPSM</name>
<dbReference type="FunFam" id="3.40.50.300:FF:000983">
    <property type="entry name" value="Rho family GTPase"/>
    <property type="match status" value="1"/>
</dbReference>
<comment type="subcellular location">
    <subcellularLocation>
        <location evidence="1">Cell membrane</location>
        <topology evidence="1">Lipid-anchor</topology>
        <orientation evidence="1">Cytoplasmic side</orientation>
    </subcellularLocation>
</comment>
<dbReference type="GO" id="GO:0035099">
    <property type="term" value="P:hemocyte migration"/>
    <property type="evidence" value="ECO:0007669"/>
    <property type="project" value="UniProtKB-ARBA"/>
</dbReference>
<dbReference type="SMART" id="SM00176">
    <property type="entry name" value="RAN"/>
    <property type="match status" value="1"/>
</dbReference>
<dbReference type="EMBL" id="HACA01009794">
    <property type="protein sequence ID" value="CDW27155.1"/>
    <property type="molecule type" value="Transcribed_RNA"/>
</dbReference>
<sequence length="205" mass="22969">MNSRNSVKRYKLVVVGDGACGKTSLLTVFKTGIFPKSEYVPTVFESDIAYMNVDNVDIELSLWDTAGQEFYDRLRILTYPADVIIICFAIDRPETLANVRKRWIPEVRQHCKGVPILLVGNKIDLRDDRMVLSNLRKVQKAPVLFAETRSMAYSINATAFHECSAKLLDGVNELFLMAAKAAIRYKRNNPTGNEGAPSNCCCSLV</sequence>
<keyword evidence="5" id="KW-0547">Nucleotide-binding</keyword>
<evidence type="ECO:0000313" key="10">
    <source>
        <dbReference type="EMBL" id="CDW27155.1"/>
    </source>
</evidence>
<dbReference type="InterPro" id="IPR003578">
    <property type="entry name" value="Small_GTPase_Rho"/>
</dbReference>
<dbReference type="GO" id="GO:0022412">
    <property type="term" value="P:cellular process involved in reproduction in multicellular organism"/>
    <property type="evidence" value="ECO:0007669"/>
    <property type="project" value="UniProtKB-ARBA"/>
</dbReference>
<dbReference type="GO" id="GO:0007264">
    <property type="term" value="P:small GTPase-mediated signal transduction"/>
    <property type="evidence" value="ECO:0007669"/>
    <property type="project" value="InterPro"/>
</dbReference>
<dbReference type="InterPro" id="IPR027417">
    <property type="entry name" value="P-loop_NTPase"/>
</dbReference>
<dbReference type="PRINTS" id="PR00449">
    <property type="entry name" value="RASTRNSFRMNG"/>
</dbReference>
<dbReference type="SMART" id="SM00173">
    <property type="entry name" value="RAS"/>
    <property type="match status" value="1"/>
</dbReference>
<accession>A0A0K2TMS9</accession>